<evidence type="ECO:0000313" key="2">
    <source>
        <dbReference type="EMBL" id="PNH11135.1"/>
    </source>
</evidence>
<reference evidence="2 3" key="1">
    <citation type="journal article" date="2017" name="Mol. Biol. Evol.">
        <title>The 4-celled Tetrabaena socialis nuclear genome reveals the essential components for genetic control of cell number at the origin of multicellularity in the volvocine lineage.</title>
        <authorList>
            <person name="Featherston J."/>
            <person name="Arakaki Y."/>
            <person name="Hanschen E.R."/>
            <person name="Ferris P.J."/>
            <person name="Michod R.E."/>
            <person name="Olson B.J.S.C."/>
            <person name="Nozaki H."/>
            <person name="Durand P.M."/>
        </authorList>
    </citation>
    <scope>NUCLEOTIDE SEQUENCE [LARGE SCALE GENOMIC DNA]</scope>
    <source>
        <strain evidence="2 3">NIES-571</strain>
    </source>
</reference>
<dbReference type="EMBL" id="PGGS01000037">
    <property type="protein sequence ID" value="PNH11135.1"/>
    <property type="molecule type" value="Genomic_DNA"/>
</dbReference>
<dbReference type="AlphaFoldDB" id="A0A2J8AF37"/>
<sequence length="76" mass="8438">MARDSCCCSCGPGTRLVVWVFWTINLLVSAVYLGISMVTFHNVQGGVRYLLDFQNRDAYKSSLLAACLLGFLIVLF</sequence>
<keyword evidence="1" id="KW-1133">Transmembrane helix</keyword>
<keyword evidence="1" id="KW-0812">Transmembrane</keyword>
<evidence type="ECO:0000256" key="1">
    <source>
        <dbReference type="SAM" id="Phobius"/>
    </source>
</evidence>
<proteinExistence type="predicted"/>
<feature type="transmembrane region" description="Helical" evidence="1">
    <location>
        <begin position="16"/>
        <end position="38"/>
    </location>
</feature>
<keyword evidence="1" id="KW-0472">Membrane</keyword>
<dbReference type="Proteomes" id="UP000236333">
    <property type="component" value="Unassembled WGS sequence"/>
</dbReference>
<feature type="transmembrane region" description="Helical" evidence="1">
    <location>
        <begin position="58"/>
        <end position="75"/>
    </location>
</feature>
<accession>A0A2J8AF37</accession>
<organism evidence="2 3">
    <name type="scientific">Tetrabaena socialis</name>
    <dbReference type="NCBI Taxonomy" id="47790"/>
    <lineage>
        <taxon>Eukaryota</taxon>
        <taxon>Viridiplantae</taxon>
        <taxon>Chlorophyta</taxon>
        <taxon>core chlorophytes</taxon>
        <taxon>Chlorophyceae</taxon>
        <taxon>CS clade</taxon>
        <taxon>Chlamydomonadales</taxon>
        <taxon>Tetrabaenaceae</taxon>
        <taxon>Tetrabaena</taxon>
    </lineage>
</organism>
<keyword evidence="3" id="KW-1185">Reference proteome</keyword>
<protein>
    <submittedName>
        <fullName evidence="2">Uncharacterized protein</fullName>
    </submittedName>
</protein>
<dbReference type="OrthoDB" id="525774at2759"/>
<name>A0A2J8AF37_9CHLO</name>
<gene>
    <name evidence="2" type="ORF">TSOC_002052</name>
</gene>
<evidence type="ECO:0000313" key="3">
    <source>
        <dbReference type="Proteomes" id="UP000236333"/>
    </source>
</evidence>
<comment type="caution">
    <text evidence="2">The sequence shown here is derived from an EMBL/GenBank/DDBJ whole genome shotgun (WGS) entry which is preliminary data.</text>
</comment>
<feature type="non-terminal residue" evidence="2">
    <location>
        <position position="76"/>
    </location>
</feature>